<comment type="similarity">
    <text evidence="1">Belongs to the DprA/Smf family.</text>
</comment>
<feature type="compositionally biased region" description="Low complexity" evidence="2">
    <location>
        <begin position="321"/>
        <end position="339"/>
    </location>
</feature>
<dbReference type="AlphaFoldDB" id="A0A2T0X9I3"/>
<dbReference type="InterPro" id="IPR036388">
    <property type="entry name" value="WH-like_DNA-bd_sf"/>
</dbReference>
<feature type="compositionally biased region" description="Low complexity" evidence="2">
    <location>
        <begin position="376"/>
        <end position="387"/>
    </location>
</feature>
<dbReference type="InterPro" id="IPR003488">
    <property type="entry name" value="DprA"/>
</dbReference>
<dbReference type="Pfam" id="PF17782">
    <property type="entry name" value="WHD_DprA"/>
    <property type="match status" value="1"/>
</dbReference>
<dbReference type="Pfam" id="PF02481">
    <property type="entry name" value="DNA_processg_A"/>
    <property type="match status" value="1"/>
</dbReference>
<feature type="domain" description="DprA winged helix" evidence="4">
    <location>
        <begin position="421"/>
        <end position="473"/>
    </location>
</feature>
<feature type="region of interest" description="Disordered" evidence="2">
    <location>
        <begin position="307"/>
        <end position="419"/>
    </location>
</feature>
<keyword evidence="6" id="KW-1185">Reference proteome</keyword>
<name>A0A2T0X9I3_9RHOB</name>
<dbReference type="Gene3D" id="3.40.50.450">
    <property type="match status" value="1"/>
</dbReference>
<evidence type="ECO:0000313" key="5">
    <source>
        <dbReference type="EMBL" id="PRY95611.1"/>
    </source>
</evidence>
<protein>
    <submittedName>
        <fullName evidence="5">DNA processing protein</fullName>
    </submittedName>
</protein>
<organism evidence="5 6">
    <name type="scientific">Hasllibacter halocynthiae</name>
    <dbReference type="NCBI Taxonomy" id="595589"/>
    <lineage>
        <taxon>Bacteria</taxon>
        <taxon>Pseudomonadati</taxon>
        <taxon>Pseudomonadota</taxon>
        <taxon>Alphaproteobacteria</taxon>
        <taxon>Rhodobacterales</taxon>
        <taxon>Roseobacteraceae</taxon>
        <taxon>Hasllibacter</taxon>
    </lineage>
</organism>
<dbReference type="EMBL" id="PVTT01000001">
    <property type="protein sequence ID" value="PRY95611.1"/>
    <property type="molecule type" value="Genomic_DNA"/>
</dbReference>
<gene>
    <name evidence="5" type="ORF">BCF33_1233</name>
</gene>
<dbReference type="InterPro" id="IPR041614">
    <property type="entry name" value="DprA_WH"/>
</dbReference>
<comment type="caution">
    <text evidence="5">The sequence shown here is derived from an EMBL/GenBank/DDBJ whole genome shotgun (WGS) entry which is preliminary data.</text>
</comment>
<sequence length="478" mass="48793">MDGSSGPEPHPTPHPSGAERLDRLRLLRSRRIGPATFARLMTAHGTARRAVELLPALASEAGLPGYVPCPEAVARREMAEGARHGARAIFADDPEWPAALREVENAPAMLWARGDLSLLSRPAVALIGARDASSLGLRMARSLASGLGEAGFATVSGLARGIDAAAHDAALPHGTIAVLAGGIAATHPALDEALMTRVARGGLLLSEHPPGRVPGARDFPRRNRIVAGLARAVVVVEAAARSGSMITARMALDQGREVLAVPGHPLDPRAAGCNMLIRDGATLVRGPQDVSQAVGRADEAGLPLWAAVPSPEAPAPKATQASRPEAAPFAAAPAPAPSAKEAESSERKRTAMPWRGRRRNAGPAAADGPRGDPGGARRAASPPAAEAGGTGPARGHVRTPRSGGAEAASPDGDAECAGIRPGSTVAQAILARLADAPADEDQLIRASGACPGEVAPALLALELDGRIERRAGGRIHLS</sequence>
<dbReference type="Proteomes" id="UP000238801">
    <property type="component" value="Unassembled WGS sequence"/>
</dbReference>
<evidence type="ECO:0000259" key="3">
    <source>
        <dbReference type="Pfam" id="PF02481"/>
    </source>
</evidence>
<dbReference type="RefSeq" id="WP_425432753.1">
    <property type="nucleotide sequence ID" value="NZ_PVTT01000001.1"/>
</dbReference>
<accession>A0A2T0X9I3</accession>
<dbReference type="InterPro" id="IPR057666">
    <property type="entry name" value="DrpA_SLOG"/>
</dbReference>
<dbReference type="SUPFAM" id="SSF102405">
    <property type="entry name" value="MCP/YpsA-like"/>
    <property type="match status" value="1"/>
</dbReference>
<proteinExistence type="inferred from homology"/>
<dbReference type="NCBIfam" id="TIGR00732">
    <property type="entry name" value="dprA"/>
    <property type="match status" value="1"/>
</dbReference>
<evidence type="ECO:0000259" key="4">
    <source>
        <dbReference type="Pfam" id="PF17782"/>
    </source>
</evidence>
<dbReference type="Gene3D" id="1.10.10.10">
    <property type="entry name" value="Winged helix-like DNA-binding domain superfamily/Winged helix DNA-binding domain"/>
    <property type="match status" value="1"/>
</dbReference>
<feature type="compositionally biased region" description="Basic and acidic residues" evidence="2">
    <location>
        <begin position="340"/>
        <end position="349"/>
    </location>
</feature>
<evidence type="ECO:0000313" key="6">
    <source>
        <dbReference type="Proteomes" id="UP000238801"/>
    </source>
</evidence>
<feature type="domain" description="Smf/DprA SLOG" evidence="3">
    <location>
        <begin position="89"/>
        <end position="293"/>
    </location>
</feature>
<dbReference type="PANTHER" id="PTHR43022">
    <property type="entry name" value="PROTEIN SMF"/>
    <property type="match status" value="1"/>
</dbReference>
<dbReference type="GO" id="GO:0009294">
    <property type="term" value="P:DNA-mediated transformation"/>
    <property type="evidence" value="ECO:0007669"/>
    <property type="project" value="InterPro"/>
</dbReference>
<dbReference type="PANTHER" id="PTHR43022:SF1">
    <property type="entry name" value="PROTEIN SMF"/>
    <property type="match status" value="1"/>
</dbReference>
<dbReference type="Pfam" id="PF21102">
    <property type="entry name" value="DprA_N"/>
    <property type="match status" value="1"/>
</dbReference>
<evidence type="ECO:0000256" key="1">
    <source>
        <dbReference type="ARBA" id="ARBA00006525"/>
    </source>
</evidence>
<reference evidence="5 6" key="1">
    <citation type="submission" date="2018-03" db="EMBL/GenBank/DDBJ databases">
        <title>Genomic Encyclopedia of Archaeal and Bacterial Type Strains, Phase II (KMG-II): from individual species to whole genera.</title>
        <authorList>
            <person name="Goeker M."/>
        </authorList>
    </citation>
    <scope>NUCLEOTIDE SEQUENCE [LARGE SCALE GENOMIC DNA]</scope>
    <source>
        <strain evidence="5 6">DSM 29318</strain>
    </source>
</reference>
<evidence type="ECO:0000256" key="2">
    <source>
        <dbReference type="SAM" id="MobiDB-lite"/>
    </source>
</evidence>